<dbReference type="AlphaFoldDB" id="H1HMK7"/>
<dbReference type="STRING" id="999422.HMPREF9944_01401"/>
<feature type="chain" id="PRO_5003550157" evidence="1">
    <location>
        <begin position="23"/>
        <end position="559"/>
    </location>
</feature>
<dbReference type="PROSITE" id="PS51257">
    <property type="entry name" value="PROKAR_LIPOPROTEIN"/>
    <property type="match status" value="1"/>
</dbReference>
<evidence type="ECO:0000256" key="1">
    <source>
        <dbReference type="SAM" id="SignalP"/>
    </source>
</evidence>
<dbReference type="RefSeq" id="WP_008565362.1">
    <property type="nucleotide sequence ID" value="NZ_JH594503.1"/>
</dbReference>
<keyword evidence="1" id="KW-0732">Signal</keyword>
<evidence type="ECO:0000313" key="3">
    <source>
        <dbReference type="Proteomes" id="UP000003167"/>
    </source>
</evidence>
<comment type="caution">
    <text evidence="2">The sequence shown here is derived from an EMBL/GenBank/DDBJ whole genome shotgun (WGS) entry which is preliminary data.</text>
</comment>
<keyword evidence="3" id="KW-1185">Reference proteome</keyword>
<name>H1HMK7_9BACT</name>
<feature type="signal peptide" evidence="1">
    <location>
        <begin position="1"/>
        <end position="22"/>
    </location>
</feature>
<reference evidence="2 3" key="1">
    <citation type="submission" date="2011-12" db="EMBL/GenBank/DDBJ databases">
        <title>The Genome Sequence of Prevotella maculosa OT 289.</title>
        <authorList>
            <consortium name="The Broad Institute Genome Sequencing Platform"/>
            <person name="Earl A."/>
            <person name="Ward D."/>
            <person name="Feldgarden M."/>
            <person name="Gevers D."/>
            <person name="Izard J."/>
            <person name="Blanton J.M."/>
            <person name="Mathney J."/>
            <person name="Tanner A.C."/>
            <person name="Dewhirst F.E."/>
            <person name="Young S.K."/>
            <person name="Zeng Q."/>
            <person name="Gargeya S."/>
            <person name="Fitzgerald M."/>
            <person name="Haas B."/>
            <person name="Abouelleil A."/>
            <person name="Alvarado L."/>
            <person name="Arachchi H.M."/>
            <person name="Berlin A."/>
            <person name="Chapman S.B."/>
            <person name="Gearin G."/>
            <person name="Goldberg J."/>
            <person name="Griggs A."/>
            <person name="Gujja S."/>
            <person name="Hansen M."/>
            <person name="Heiman D."/>
            <person name="Howarth C."/>
            <person name="Larimer J."/>
            <person name="Lui A."/>
            <person name="MacDonald P.J.P."/>
            <person name="McCowen C."/>
            <person name="Montmayeur A."/>
            <person name="Murphy C."/>
            <person name="Neiman D."/>
            <person name="Pearson M."/>
            <person name="Priest M."/>
            <person name="Roberts A."/>
            <person name="Saif S."/>
            <person name="Shea T."/>
            <person name="Sisk P."/>
            <person name="Stolte C."/>
            <person name="Sykes S."/>
            <person name="Wortman J."/>
            <person name="Nusbaum C."/>
            <person name="Birren B."/>
        </authorList>
    </citation>
    <scope>NUCLEOTIDE SEQUENCE [LARGE SCALE GENOMIC DNA]</scope>
    <source>
        <strain evidence="2 3">OT 289</strain>
    </source>
</reference>
<dbReference type="OrthoDB" id="1048052at2"/>
<accession>H1HMK7</accession>
<protein>
    <submittedName>
        <fullName evidence="2">Uncharacterized protein</fullName>
    </submittedName>
</protein>
<dbReference type="HOGENOM" id="CLU_487339_0_0_10"/>
<dbReference type="EMBL" id="AGEK01000027">
    <property type="protein sequence ID" value="EHO70194.1"/>
    <property type="molecule type" value="Genomic_DNA"/>
</dbReference>
<evidence type="ECO:0000313" key="2">
    <source>
        <dbReference type="EMBL" id="EHO70194.1"/>
    </source>
</evidence>
<gene>
    <name evidence="2" type="ORF">HMPREF9944_01401</name>
</gene>
<sequence length="559" mass="59643">MKPRDIAGIVLLASLFVMSSCGDDDDYSVATDVIIKKVETGSATVTAVSATTTGRVFDLSRQHSASYSVGVVYGTDPDPKAVGSKVQGTMGADGLVTTTLQGLTKGNTYYYATYVTLAGKLTSYGEVKRFVTTDARIGTADAADITATKATVKAVTTGLDGIMVEGETEMHYGFKLSATQDGVRNGVDFPILSTSNSVSQRLTGLVPGKTYYYTSYFQLGDGLIYGETKSFKTASQVMEYVDLGLSVMWAKCNIGAEAEQETGVLAAFGDPTGLKQSEYLSDYPIDGSNDIVKAADIDGPSSLKSAIPTEEQVAELIAKTTRKEETVKGVKGMRFIAANGNSIFLPYTGYRKGQTVNNSGTEGLYWTASSYDIVKDYGHTLKLTAGTAASGFSLRSLGLGVRSVRKSPHLTPLSDRLVVGDLENNGRIRIEIYNEYGATKAHPAVNPAQIKFSKNMVVTFKLAGINGNLKSSAPYQHIAGLEFADDSWDPSHWSSLSGDKYDAKVTGDGTYKVFMETAAAAEGAKVFCIDIKDLATDLVDVSKLKASVLHIDFDADNVN</sequence>
<dbReference type="PATRIC" id="fig|999422.3.peg.1456"/>
<proteinExistence type="predicted"/>
<dbReference type="Proteomes" id="UP000003167">
    <property type="component" value="Unassembled WGS sequence"/>
</dbReference>
<organism evidence="2 3">
    <name type="scientific">Segatella maculosa OT 289</name>
    <dbReference type="NCBI Taxonomy" id="999422"/>
    <lineage>
        <taxon>Bacteria</taxon>
        <taxon>Pseudomonadati</taxon>
        <taxon>Bacteroidota</taxon>
        <taxon>Bacteroidia</taxon>
        <taxon>Bacteroidales</taxon>
        <taxon>Prevotellaceae</taxon>
        <taxon>Segatella</taxon>
    </lineage>
</organism>